<keyword evidence="3" id="KW-0472">Membrane</keyword>
<dbReference type="EMBL" id="FRAP01000021">
    <property type="protein sequence ID" value="SHL22176.1"/>
    <property type="molecule type" value="Genomic_DNA"/>
</dbReference>
<keyword evidence="3" id="KW-0812">Transmembrane</keyword>
<feature type="compositionally biased region" description="Acidic residues" evidence="2">
    <location>
        <begin position="491"/>
        <end position="500"/>
    </location>
</feature>
<gene>
    <name evidence="4" type="ORF">SAMN05443637_12197</name>
</gene>
<evidence type="ECO:0000313" key="4">
    <source>
        <dbReference type="EMBL" id="SHL22176.1"/>
    </source>
</evidence>
<dbReference type="STRING" id="1848.SAMN05443637_12197"/>
<keyword evidence="5" id="KW-1185">Reference proteome</keyword>
<dbReference type="PANTHER" id="PTHR32309">
    <property type="entry name" value="TYROSINE-PROTEIN KINASE"/>
    <property type="match status" value="1"/>
</dbReference>
<evidence type="ECO:0000256" key="1">
    <source>
        <dbReference type="SAM" id="Coils"/>
    </source>
</evidence>
<keyword evidence="1" id="KW-0175">Coiled coil</keyword>
<feature type="coiled-coil region" evidence="1">
    <location>
        <begin position="150"/>
        <end position="212"/>
    </location>
</feature>
<feature type="transmembrane region" description="Helical" evidence="3">
    <location>
        <begin position="236"/>
        <end position="256"/>
    </location>
</feature>
<feature type="transmembrane region" description="Helical" evidence="3">
    <location>
        <begin position="26"/>
        <end position="49"/>
    </location>
</feature>
<evidence type="ECO:0000256" key="3">
    <source>
        <dbReference type="SAM" id="Phobius"/>
    </source>
</evidence>
<evidence type="ECO:0000256" key="2">
    <source>
        <dbReference type="SAM" id="MobiDB-lite"/>
    </source>
</evidence>
<proteinExistence type="predicted"/>
<evidence type="ECO:0000313" key="5">
    <source>
        <dbReference type="Proteomes" id="UP000184363"/>
    </source>
</evidence>
<organism evidence="4 5">
    <name type="scientific">Pseudonocardia thermophila</name>
    <dbReference type="NCBI Taxonomy" id="1848"/>
    <lineage>
        <taxon>Bacteria</taxon>
        <taxon>Bacillati</taxon>
        <taxon>Actinomycetota</taxon>
        <taxon>Actinomycetes</taxon>
        <taxon>Pseudonocardiales</taxon>
        <taxon>Pseudonocardiaceae</taxon>
        <taxon>Pseudonocardia</taxon>
    </lineage>
</organism>
<feature type="region of interest" description="Disordered" evidence="2">
    <location>
        <begin position="475"/>
        <end position="500"/>
    </location>
</feature>
<dbReference type="InterPro" id="IPR050445">
    <property type="entry name" value="Bact_polysacc_biosynth/exp"/>
</dbReference>
<sequence>MHATGGTHMNAGEDVRLAGVARVLGAWWRALAALAALGALVGFLLSFVLSPGQQASSKVVLHGQLDKNQLLTQTQIATSLAVLDPVATALGGTGVELRDRVSAEVLDGNVLRITGTGPTAEEARALTDQVANGYVRFSAQVVAQTKDAAEAAVAQRREAAQRNLDDLKAQMAQAQRAEEPDRALLGRLGTAIAAAEAEISRLDQQAARESSELSIPGEAEVLERAIPEGAAQPSPLVLVLGGAVVFALLGAGALVWRATRPSPLTDPDEVAAALGAPVLAALAVEERPEPELLREEGRFHRWLQHLKSPEAAPAALDPRSAGETTRYRRLLARLGSADGRPIRLLLVLVDDDRAAHRAAEELAVTAAEHGAVAVVTDDIWDADQYTSAIGEHDRITVVTAEEQERSGTAAAEPIQLRITHVAPARPTVPDCAAADSVLVLVEEGSRTAAELIDIGGACVDAGHPVTGAALVSVVRPPAPEEPPGGEAVQERDDELVVGSS</sequence>
<keyword evidence="3" id="KW-1133">Transmembrane helix</keyword>
<accession>A0A1M6YV79</accession>
<dbReference type="PANTHER" id="PTHR32309:SF31">
    <property type="entry name" value="CAPSULAR EXOPOLYSACCHARIDE FAMILY"/>
    <property type="match status" value="1"/>
</dbReference>
<reference evidence="4 5" key="1">
    <citation type="submission" date="2016-11" db="EMBL/GenBank/DDBJ databases">
        <authorList>
            <person name="Jaros S."/>
            <person name="Januszkiewicz K."/>
            <person name="Wedrychowicz H."/>
        </authorList>
    </citation>
    <scope>NUCLEOTIDE SEQUENCE [LARGE SCALE GENOMIC DNA]</scope>
    <source>
        <strain evidence="4 5">DSM 43832</strain>
    </source>
</reference>
<dbReference type="AlphaFoldDB" id="A0A1M6YV79"/>
<protein>
    <recommendedName>
        <fullName evidence="6">Chain length determinant protein</fullName>
    </recommendedName>
</protein>
<evidence type="ECO:0008006" key="6">
    <source>
        <dbReference type="Google" id="ProtNLM"/>
    </source>
</evidence>
<dbReference type="Proteomes" id="UP000184363">
    <property type="component" value="Unassembled WGS sequence"/>
</dbReference>
<name>A0A1M6YV79_PSETH</name>